<dbReference type="InterPro" id="IPR036388">
    <property type="entry name" value="WH-like_DNA-bd_sf"/>
</dbReference>
<evidence type="ECO:0000259" key="4">
    <source>
        <dbReference type="PROSITE" id="PS50949"/>
    </source>
</evidence>
<dbReference type="Gene3D" id="1.10.10.10">
    <property type="entry name" value="Winged helix-like DNA-binding domain superfamily/Winged helix DNA-binding domain"/>
    <property type="match status" value="1"/>
</dbReference>
<keyword evidence="3" id="KW-0804">Transcription</keyword>
<dbReference type="PANTHER" id="PTHR43537">
    <property type="entry name" value="TRANSCRIPTIONAL REGULATOR, GNTR FAMILY"/>
    <property type="match status" value="1"/>
</dbReference>
<dbReference type="Gene3D" id="1.20.120.530">
    <property type="entry name" value="GntR ligand-binding domain-like"/>
    <property type="match status" value="1"/>
</dbReference>
<dbReference type="PROSITE" id="PS50949">
    <property type="entry name" value="HTH_GNTR"/>
    <property type="match status" value="1"/>
</dbReference>
<keyword evidence="2" id="KW-0238">DNA-binding</keyword>
<feature type="domain" description="HTH gntR-type" evidence="4">
    <location>
        <begin position="11"/>
        <end position="78"/>
    </location>
</feature>
<dbReference type="SMART" id="SM00895">
    <property type="entry name" value="FCD"/>
    <property type="match status" value="1"/>
</dbReference>
<proteinExistence type="predicted"/>
<dbReference type="InterPro" id="IPR008920">
    <property type="entry name" value="TF_FadR/GntR_C"/>
</dbReference>
<accession>D5RJ14</accession>
<dbReference type="InterPro" id="IPR011711">
    <property type="entry name" value="GntR_C"/>
</dbReference>
<evidence type="ECO:0000256" key="3">
    <source>
        <dbReference type="ARBA" id="ARBA00023163"/>
    </source>
</evidence>
<organism evidence="5 6">
    <name type="scientific">Pseudoroseomonas cervicalis ATCC 49957</name>
    <dbReference type="NCBI Taxonomy" id="525371"/>
    <lineage>
        <taxon>Bacteria</taxon>
        <taxon>Pseudomonadati</taxon>
        <taxon>Pseudomonadota</taxon>
        <taxon>Alphaproteobacteria</taxon>
        <taxon>Acetobacterales</taxon>
        <taxon>Roseomonadaceae</taxon>
        <taxon>Roseomonas</taxon>
    </lineage>
</organism>
<gene>
    <name evidence="5" type="primary">gntR3</name>
    <name evidence="5" type="ORF">HMPREF0731_1074</name>
</gene>
<dbReference type="InterPro" id="IPR036390">
    <property type="entry name" value="WH_DNA-bd_sf"/>
</dbReference>
<dbReference type="HOGENOM" id="CLU_017584_5_1_5"/>
<dbReference type="Proteomes" id="UP000005324">
    <property type="component" value="Unassembled WGS sequence"/>
</dbReference>
<evidence type="ECO:0000256" key="2">
    <source>
        <dbReference type="ARBA" id="ARBA00023125"/>
    </source>
</evidence>
<dbReference type="SUPFAM" id="SSF46785">
    <property type="entry name" value="Winged helix' DNA-binding domain"/>
    <property type="match status" value="1"/>
</dbReference>
<evidence type="ECO:0000313" key="6">
    <source>
        <dbReference type="Proteomes" id="UP000005324"/>
    </source>
</evidence>
<keyword evidence="1" id="KW-0805">Transcription regulation</keyword>
<reference evidence="5 6" key="1">
    <citation type="submission" date="2010-04" db="EMBL/GenBank/DDBJ databases">
        <authorList>
            <person name="Qin X."/>
            <person name="Bachman B."/>
            <person name="Battles P."/>
            <person name="Bell A."/>
            <person name="Bess C."/>
            <person name="Bickham C."/>
            <person name="Chaboub L."/>
            <person name="Chen D."/>
            <person name="Coyle M."/>
            <person name="Deiros D.R."/>
            <person name="Dinh H."/>
            <person name="Forbes L."/>
            <person name="Fowler G."/>
            <person name="Francisco L."/>
            <person name="Fu Q."/>
            <person name="Gubbala S."/>
            <person name="Hale W."/>
            <person name="Han Y."/>
            <person name="Hemphill L."/>
            <person name="Highlander S.K."/>
            <person name="Hirani K."/>
            <person name="Hogues M."/>
            <person name="Jackson L."/>
            <person name="Jakkamsetti A."/>
            <person name="Javaid M."/>
            <person name="Jiang H."/>
            <person name="Korchina V."/>
            <person name="Kovar C."/>
            <person name="Lara F."/>
            <person name="Lee S."/>
            <person name="Mata R."/>
            <person name="Mathew T."/>
            <person name="Moen C."/>
            <person name="Morales K."/>
            <person name="Munidasa M."/>
            <person name="Nazareth L."/>
            <person name="Ngo R."/>
            <person name="Nguyen L."/>
            <person name="Okwuonu G."/>
            <person name="Ongeri F."/>
            <person name="Patil S."/>
            <person name="Petrosino J."/>
            <person name="Pham C."/>
            <person name="Pham P."/>
            <person name="Pu L.-L."/>
            <person name="Puazo M."/>
            <person name="Raj R."/>
            <person name="Reid J."/>
            <person name="Rouhana J."/>
            <person name="Saada N."/>
            <person name="Shang Y."/>
            <person name="Simmons D."/>
            <person name="Thornton R."/>
            <person name="Warren J."/>
            <person name="Weissenberger G."/>
            <person name="Zhang J."/>
            <person name="Zhang L."/>
            <person name="Zhou C."/>
            <person name="Zhu D."/>
            <person name="Muzny D."/>
            <person name="Worley K."/>
            <person name="Gibbs R."/>
        </authorList>
    </citation>
    <scope>NUCLEOTIDE SEQUENCE [LARGE SCALE GENOMIC DNA]</scope>
    <source>
        <strain evidence="5 6">ATCC 49957</strain>
    </source>
</reference>
<keyword evidence="6" id="KW-1185">Reference proteome</keyword>
<dbReference type="GO" id="GO:0003677">
    <property type="term" value="F:DNA binding"/>
    <property type="evidence" value="ECO:0007669"/>
    <property type="project" value="UniProtKB-KW"/>
</dbReference>
<dbReference type="EMBL" id="ADVL01000178">
    <property type="protein sequence ID" value="EFH12708.1"/>
    <property type="molecule type" value="Genomic_DNA"/>
</dbReference>
<dbReference type="RefSeq" id="WP_007004133.1">
    <property type="nucleotide sequence ID" value="NZ_GG770778.1"/>
</dbReference>
<dbReference type="OrthoDB" id="9816161at2"/>
<dbReference type="AlphaFoldDB" id="D5RJ14"/>
<comment type="caution">
    <text evidence="5">The sequence shown here is derived from an EMBL/GenBank/DDBJ whole genome shotgun (WGS) entry which is preliminary data.</text>
</comment>
<dbReference type="PANTHER" id="PTHR43537:SF49">
    <property type="entry name" value="TRANSCRIPTIONAL REGULATORY PROTEIN"/>
    <property type="match status" value="1"/>
</dbReference>
<dbReference type="Pfam" id="PF00392">
    <property type="entry name" value="GntR"/>
    <property type="match status" value="1"/>
</dbReference>
<dbReference type="InterPro" id="IPR000524">
    <property type="entry name" value="Tscrpt_reg_HTH_GntR"/>
</dbReference>
<name>D5RJ14_9PROT</name>
<sequence length="223" mass="24310">MAEPARDDTPTALPAAIAAALEEDIVFGRLHPRERLVEEELTARFRATRHAIRQALSELERMGLVERIPNRGALVKAYSLAEVEQLYALRALLEREAARQMPLPPPEAALAALRAVQAAHDRAVAEGDARAAFRANLAFHRAFFGCCGNAFLAETIEHLALRAHAIRFAAVPDPAALARAQEEHHAMLAALAGADRDALLRLCEAHLVPSRQAYLRAQAAFLA</sequence>
<dbReference type="SUPFAM" id="SSF48008">
    <property type="entry name" value="GntR ligand-binding domain-like"/>
    <property type="match status" value="1"/>
</dbReference>
<dbReference type="GO" id="GO:0003700">
    <property type="term" value="F:DNA-binding transcription factor activity"/>
    <property type="evidence" value="ECO:0007669"/>
    <property type="project" value="InterPro"/>
</dbReference>
<dbReference type="SMART" id="SM00345">
    <property type="entry name" value="HTH_GNTR"/>
    <property type="match status" value="1"/>
</dbReference>
<dbReference type="Pfam" id="PF07729">
    <property type="entry name" value="FCD"/>
    <property type="match status" value="1"/>
</dbReference>
<evidence type="ECO:0000313" key="5">
    <source>
        <dbReference type="EMBL" id="EFH12708.1"/>
    </source>
</evidence>
<protein>
    <submittedName>
        <fullName evidence="5">Transcriptional regulator, GntR family</fullName>
    </submittedName>
</protein>
<evidence type="ECO:0000256" key="1">
    <source>
        <dbReference type="ARBA" id="ARBA00023015"/>
    </source>
</evidence>